<proteinExistence type="predicted"/>
<dbReference type="RefSeq" id="WP_121837750.1">
    <property type="nucleotide sequence ID" value="NZ_ML014758.1"/>
</dbReference>
<protein>
    <submittedName>
        <fullName evidence="1">Uncharacterized protein</fullName>
    </submittedName>
</protein>
<comment type="caution">
    <text evidence="1">The sequence shown here is derived from an EMBL/GenBank/DDBJ whole genome shotgun (WGS) entry which is preliminary data.</text>
</comment>
<dbReference type="AlphaFoldDB" id="A0A3L8Q0S1"/>
<accession>A0A3L8Q0S1</accession>
<dbReference type="EMBL" id="QZEI01000009">
    <property type="protein sequence ID" value="RLV61050.1"/>
    <property type="molecule type" value="Genomic_DNA"/>
</dbReference>
<evidence type="ECO:0000313" key="2">
    <source>
        <dbReference type="Proteomes" id="UP000281474"/>
    </source>
</evidence>
<dbReference type="Proteomes" id="UP000281474">
    <property type="component" value="Unassembled WGS sequence"/>
</dbReference>
<evidence type="ECO:0000313" key="1">
    <source>
        <dbReference type="EMBL" id="RLV61050.1"/>
    </source>
</evidence>
<keyword evidence="2" id="KW-1185">Reference proteome</keyword>
<gene>
    <name evidence="1" type="ORF">D5018_04205</name>
</gene>
<sequence>MAVQVHSTKEHDDAYIEHLYYCNIFLKGIDKTHASIGFGGVTFCIKPCKESGSNHSRFTVFVARVKPDASSVATDTRLGIPLPD</sequence>
<name>A0A3L8Q0S1_9GAMM</name>
<organism evidence="1 2">
    <name type="scientific">Parashewanella curva</name>
    <dbReference type="NCBI Taxonomy" id="2338552"/>
    <lineage>
        <taxon>Bacteria</taxon>
        <taxon>Pseudomonadati</taxon>
        <taxon>Pseudomonadota</taxon>
        <taxon>Gammaproteobacteria</taxon>
        <taxon>Alteromonadales</taxon>
        <taxon>Shewanellaceae</taxon>
        <taxon>Parashewanella</taxon>
    </lineage>
</organism>
<reference evidence="1 2" key="1">
    <citation type="submission" date="2018-09" db="EMBL/GenBank/DDBJ databases">
        <title>Phylogeny of the Shewanellaceae, and recommendation for two new genera, Pseudoshewanella and Parashewanella.</title>
        <authorList>
            <person name="Wang G."/>
        </authorList>
    </citation>
    <scope>NUCLEOTIDE SEQUENCE [LARGE SCALE GENOMIC DNA]</scope>
    <source>
        <strain evidence="1 2">C51</strain>
    </source>
</reference>